<dbReference type="RefSeq" id="WP_020374882.1">
    <property type="nucleotide sequence ID" value="NZ_FWWY01000001.1"/>
</dbReference>
<dbReference type="InterPro" id="IPR027417">
    <property type="entry name" value="P-loop_NTPase"/>
</dbReference>
<organism evidence="2 3">
    <name type="scientific">Sulfobacillus thermosulfidooxidans (strain DSM 9293 / VKM B-1269 / AT-1)</name>
    <dbReference type="NCBI Taxonomy" id="929705"/>
    <lineage>
        <taxon>Bacteria</taxon>
        <taxon>Bacillati</taxon>
        <taxon>Bacillota</taxon>
        <taxon>Clostridia</taxon>
        <taxon>Eubacteriales</taxon>
        <taxon>Clostridiales Family XVII. Incertae Sedis</taxon>
        <taxon>Sulfobacillus</taxon>
    </lineage>
</organism>
<dbReference type="InterPro" id="IPR045086">
    <property type="entry name" value="OBG_GTPase"/>
</dbReference>
<dbReference type="EMBL" id="FWWY01000001">
    <property type="protein sequence ID" value="SMC07089.1"/>
    <property type="molecule type" value="Genomic_DNA"/>
</dbReference>
<dbReference type="Proteomes" id="UP000192660">
    <property type="component" value="Unassembled WGS sequence"/>
</dbReference>
<gene>
    <name evidence="2" type="ORF">SAMN00768000_3197</name>
</gene>
<evidence type="ECO:0000313" key="2">
    <source>
        <dbReference type="EMBL" id="SMC07089.1"/>
    </source>
</evidence>
<dbReference type="Pfam" id="PF01926">
    <property type="entry name" value="MMR_HSR1"/>
    <property type="match status" value="1"/>
</dbReference>
<reference evidence="3" key="1">
    <citation type="submission" date="2017-04" db="EMBL/GenBank/DDBJ databases">
        <authorList>
            <person name="Varghese N."/>
            <person name="Submissions S."/>
        </authorList>
    </citation>
    <scope>NUCLEOTIDE SEQUENCE [LARGE SCALE GENOMIC DNA]</scope>
    <source>
        <strain evidence="3">DSM 9293</strain>
    </source>
</reference>
<name>A0A1W1WLN4_SULTA</name>
<dbReference type="PANTHER" id="PTHR11702:SF31">
    <property type="entry name" value="MITOCHONDRIAL RIBOSOME-ASSOCIATED GTPASE 2"/>
    <property type="match status" value="1"/>
</dbReference>
<dbReference type="InterPro" id="IPR006073">
    <property type="entry name" value="GTP-bd"/>
</dbReference>
<dbReference type="GO" id="GO:0003924">
    <property type="term" value="F:GTPase activity"/>
    <property type="evidence" value="ECO:0007669"/>
    <property type="project" value="InterPro"/>
</dbReference>
<dbReference type="SUPFAM" id="SSF52540">
    <property type="entry name" value="P-loop containing nucleoside triphosphate hydrolases"/>
    <property type="match status" value="1"/>
</dbReference>
<dbReference type="STRING" id="28034.BFX07_06340"/>
<dbReference type="PANTHER" id="PTHR11702">
    <property type="entry name" value="DEVELOPMENTALLY REGULATED GTP-BINDING PROTEIN-RELATED"/>
    <property type="match status" value="1"/>
</dbReference>
<evidence type="ECO:0000313" key="3">
    <source>
        <dbReference type="Proteomes" id="UP000192660"/>
    </source>
</evidence>
<accession>A0A1W1WLN4</accession>
<keyword evidence="3" id="KW-1185">Reference proteome</keyword>
<sequence>MEALVIGKPNVGKSLFVINFAAYLGVKEIRLQWTERKEIPTKKISLSLDEARHKLVSQKPHKTLTIQSMSIEIMTGRQKKTLWIVDSVGLTEGIHHQAEIRQAMANTLIRMGEANVILHMIDLSSVGSKRIESFGPLDDEMANYSKRIAPYLILGNKIDKPGAIDNLHAVREHFKGIPVIGVSALTRRGFKEVKAFTLRHLDA</sequence>
<dbReference type="GO" id="GO:0005525">
    <property type="term" value="F:GTP binding"/>
    <property type="evidence" value="ECO:0007669"/>
    <property type="project" value="InterPro"/>
</dbReference>
<dbReference type="AlphaFoldDB" id="A0A1W1WLN4"/>
<evidence type="ECO:0000259" key="1">
    <source>
        <dbReference type="Pfam" id="PF01926"/>
    </source>
</evidence>
<dbReference type="CDD" id="cd00882">
    <property type="entry name" value="Ras_like_GTPase"/>
    <property type="match status" value="1"/>
</dbReference>
<proteinExistence type="predicted"/>
<feature type="domain" description="G" evidence="1">
    <location>
        <begin position="53"/>
        <end position="157"/>
    </location>
</feature>
<dbReference type="Gene3D" id="3.40.50.300">
    <property type="entry name" value="P-loop containing nucleotide triphosphate hydrolases"/>
    <property type="match status" value="1"/>
</dbReference>
<protein>
    <submittedName>
        <fullName evidence="2">50S ribosome-binding GTPase</fullName>
    </submittedName>
</protein>
<dbReference type="OrthoDB" id="2374147at2"/>